<name>A0ABS2CVA7_9FLAO</name>
<dbReference type="InterPro" id="IPR024079">
    <property type="entry name" value="MetalloPept_cat_dom_sf"/>
</dbReference>
<dbReference type="InterPro" id="IPR026444">
    <property type="entry name" value="Secre_tail"/>
</dbReference>
<keyword evidence="5" id="KW-0378">Hydrolase</keyword>
<evidence type="ECO:0000256" key="5">
    <source>
        <dbReference type="ARBA" id="ARBA00022801"/>
    </source>
</evidence>
<keyword evidence="13" id="KW-1185">Reference proteome</keyword>
<evidence type="ECO:0000313" key="13">
    <source>
        <dbReference type="Proteomes" id="UP000759529"/>
    </source>
</evidence>
<evidence type="ECO:0000256" key="1">
    <source>
        <dbReference type="ARBA" id="ARBA00008721"/>
    </source>
</evidence>
<protein>
    <submittedName>
        <fullName evidence="12">Zinc-dependent metalloprotease</fullName>
    </submittedName>
</protein>
<dbReference type="NCBIfam" id="TIGR04183">
    <property type="entry name" value="Por_Secre_tail"/>
    <property type="match status" value="1"/>
</dbReference>
<keyword evidence="7 12" id="KW-0482">Metalloprotease</keyword>
<feature type="domain" description="Secretion system C-terminal sorting" evidence="11">
    <location>
        <begin position="351"/>
        <end position="425"/>
    </location>
</feature>
<gene>
    <name evidence="12" type="ORF">H9X54_005900</name>
</gene>
<sequence length="426" mass="46338">MKKIILSFFLLTSVAINAQRTCGVEEKLQKIMADPIQREIYLKGQEKFEKELEKLNNRVYRSGESIDNVNATTRIPMAFHFPSVSPSASATLKNCLRALAQNQVNSLNADYNATNADISNWASAASFYPTVSGVGSIDIQFVIATQNHPAGTGIANGTVAVTFGTNFLNGADEDPTWAGYMNVVVRNEGGILGYSPLGGYPGAGWTVVLNTWAFGSGSGCSGYVPGVPPGSVQTGINKGRTLTHELGHFFNLNHTFNGCGTNCNFTGDRVCDTPPSSVEQYGCPSPGSITSSCGTNKVLTMNYMDYTDDACMYMFTPGQMTRVQAWYNSIASEFNMTTLSNDEVVKNNFNIFPNPNNGTFTIRFNDLSDDYSVEVFDISGRIVFEDYYTQSSNLEQTISIDKPSSGVYFVNVKSGSSIITEKIIIK</sequence>
<comment type="caution">
    <text evidence="12">The sequence shown here is derived from an EMBL/GenBank/DDBJ whole genome shotgun (WGS) entry which is preliminary data.</text>
</comment>
<evidence type="ECO:0000259" key="10">
    <source>
        <dbReference type="Pfam" id="PF05572"/>
    </source>
</evidence>
<dbReference type="Gene3D" id="3.40.390.10">
    <property type="entry name" value="Collagenase (Catalytic Domain)"/>
    <property type="match status" value="1"/>
</dbReference>
<feature type="signal peptide" evidence="9">
    <location>
        <begin position="1"/>
        <end position="18"/>
    </location>
</feature>
<evidence type="ECO:0000256" key="2">
    <source>
        <dbReference type="ARBA" id="ARBA00022670"/>
    </source>
</evidence>
<evidence type="ECO:0000313" key="12">
    <source>
        <dbReference type="EMBL" id="MBM6498836.1"/>
    </source>
</evidence>
<evidence type="ECO:0000259" key="11">
    <source>
        <dbReference type="Pfam" id="PF18962"/>
    </source>
</evidence>
<keyword evidence="8" id="KW-1015">Disulfide bond</keyword>
<keyword evidence="2" id="KW-0645">Protease</keyword>
<keyword evidence="3" id="KW-0479">Metal-binding</keyword>
<dbReference type="GO" id="GO:0008237">
    <property type="term" value="F:metallopeptidase activity"/>
    <property type="evidence" value="ECO:0007669"/>
    <property type="project" value="UniProtKB-KW"/>
</dbReference>
<dbReference type="InterPro" id="IPR008754">
    <property type="entry name" value="Peptidase_M43"/>
</dbReference>
<dbReference type="EMBL" id="JACSOD020000455">
    <property type="protein sequence ID" value="MBM6498836.1"/>
    <property type="molecule type" value="Genomic_DNA"/>
</dbReference>
<organism evidence="12 13">
    <name type="scientific">Flavobacterium macrobrachii</name>
    <dbReference type="NCBI Taxonomy" id="591204"/>
    <lineage>
        <taxon>Bacteria</taxon>
        <taxon>Pseudomonadati</taxon>
        <taxon>Bacteroidota</taxon>
        <taxon>Flavobacteriia</taxon>
        <taxon>Flavobacteriales</taxon>
        <taxon>Flavobacteriaceae</taxon>
        <taxon>Flavobacterium</taxon>
    </lineage>
</organism>
<keyword evidence="6" id="KW-0862">Zinc</keyword>
<proteinExistence type="inferred from homology"/>
<feature type="chain" id="PRO_5046109872" evidence="9">
    <location>
        <begin position="19"/>
        <end position="426"/>
    </location>
</feature>
<dbReference type="SUPFAM" id="SSF55486">
    <property type="entry name" value="Metalloproteases ('zincins'), catalytic domain"/>
    <property type="match status" value="1"/>
</dbReference>
<dbReference type="PANTHER" id="PTHR47466">
    <property type="match status" value="1"/>
</dbReference>
<feature type="domain" description="Peptidase M43 pregnancy-associated plasma-A" evidence="10">
    <location>
        <begin position="235"/>
        <end position="325"/>
    </location>
</feature>
<evidence type="ECO:0000256" key="7">
    <source>
        <dbReference type="ARBA" id="ARBA00023049"/>
    </source>
</evidence>
<dbReference type="Pfam" id="PF18962">
    <property type="entry name" value="Por_Secre_tail"/>
    <property type="match status" value="1"/>
</dbReference>
<dbReference type="Proteomes" id="UP000759529">
    <property type="component" value="Unassembled WGS sequence"/>
</dbReference>
<evidence type="ECO:0000256" key="3">
    <source>
        <dbReference type="ARBA" id="ARBA00022723"/>
    </source>
</evidence>
<dbReference type="Pfam" id="PF05572">
    <property type="entry name" value="Peptidase_M43"/>
    <property type="match status" value="1"/>
</dbReference>
<comment type="similarity">
    <text evidence="1">Belongs to the peptidase M43B family.</text>
</comment>
<keyword evidence="4 9" id="KW-0732">Signal</keyword>
<dbReference type="PANTHER" id="PTHR47466:SF1">
    <property type="entry name" value="METALLOPROTEASE MEP1 (AFU_ORTHOLOGUE AFUA_1G07730)-RELATED"/>
    <property type="match status" value="1"/>
</dbReference>
<evidence type="ECO:0000256" key="9">
    <source>
        <dbReference type="SAM" id="SignalP"/>
    </source>
</evidence>
<reference evidence="12 13" key="1">
    <citation type="submission" date="2021-02" db="EMBL/GenBank/DDBJ databases">
        <authorList>
            <person name="Jung H.S."/>
            <person name="Chun B.H."/>
            <person name="Jeon C.O."/>
        </authorList>
    </citation>
    <scope>NUCLEOTIDE SEQUENCE [LARGE SCALE GENOMIC DNA]</scope>
    <source>
        <strain evidence="12 13">LMG 25203</strain>
    </source>
</reference>
<evidence type="ECO:0000256" key="6">
    <source>
        <dbReference type="ARBA" id="ARBA00022833"/>
    </source>
</evidence>
<evidence type="ECO:0000256" key="4">
    <source>
        <dbReference type="ARBA" id="ARBA00022729"/>
    </source>
</evidence>
<dbReference type="RefSeq" id="WP_187658125.1">
    <property type="nucleotide sequence ID" value="NZ_JACSOD020000455.1"/>
</dbReference>
<evidence type="ECO:0000256" key="8">
    <source>
        <dbReference type="ARBA" id="ARBA00023157"/>
    </source>
</evidence>
<accession>A0ABS2CVA7</accession>
<dbReference type="Gene3D" id="2.60.120.380">
    <property type="match status" value="1"/>
</dbReference>